<dbReference type="InterPro" id="IPR050570">
    <property type="entry name" value="Cell_wall_metabolism_enzyme"/>
</dbReference>
<dbReference type="InterPro" id="IPR011055">
    <property type="entry name" value="Dup_hybrid_motif"/>
</dbReference>
<sequence>MGVPQIFFSSKKNTKVRIGEVFLKKGLITQAQLEEVLAAQRDSGKKVGDILIQKGLITRKQLDQALTSQYWQNLSASIFLSLGAVTTALPQVAVAQVAPAPRIEEHDQLVKAEQHEKSYLIAEGFVQGSSLSYAAPTSKARGSSSNPDLVSLKSNQNPSAANPLQGFIHPLGKNAPISQGHNGTTHQGRMAYAIDLDVPIGTAVYAMRSGKVVRLEERFADTGGGEDKKSKMNFVLIEHDGGYRSAYLHLKQGFASSVKINVGDRVKAGDLIGYTGNSGWSTGAHLHVEVHQAGEYLTFGQSVPFVFNGASQSGNVAVHQH</sequence>
<keyword evidence="4" id="KW-1185">Reference proteome</keyword>
<feature type="region of interest" description="Disordered" evidence="1">
    <location>
        <begin position="136"/>
        <end position="156"/>
    </location>
</feature>
<dbReference type="Gene3D" id="2.70.70.10">
    <property type="entry name" value="Glucose Permease (Domain IIA)"/>
    <property type="match status" value="1"/>
</dbReference>
<dbReference type="Pfam" id="PF01551">
    <property type="entry name" value="Peptidase_M23"/>
    <property type="match status" value="1"/>
</dbReference>
<feature type="domain" description="M23ase beta-sheet core" evidence="2">
    <location>
        <begin position="190"/>
        <end position="296"/>
    </location>
</feature>
<dbReference type="RefSeq" id="WP_015201174.1">
    <property type="nucleotide sequence ID" value="NC_019753.1"/>
</dbReference>
<dbReference type="CDD" id="cd12797">
    <property type="entry name" value="M23_peptidase"/>
    <property type="match status" value="1"/>
</dbReference>
<gene>
    <name evidence="3" type="ORF">Cri9333_0026</name>
</gene>
<organism evidence="3 4">
    <name type="scientific">Crinalium epipsammum PCC 9333</name>
    <dbReference type="NCBI Taxonomy" id="1173022"/>
    <lineage>
        <taxon>Bacteria</taxon>
        <taxon>Bacillati</taxon>
        <taxon>Cyanobacteriota</taxon>
        <taxon>Cyanophyceae</taxon>
        <taxon>Gomontiellales</taxon>
        <taxon>Gomontiellaceae</taxon>
        <taxon>Crinalium</taxon>
    </lineage>
</organism>
<proteinExistence type="predicted"/>
<evidence type="ECO:0000259" key="2">
    <source>
        <dbReference type="Pfam" id="PF01551"/>
    </source>
</evidence>
<dbReference type="SUPFAM" id="SSF51261">
    <property type="entry name" value="Duplicated hybrid motif"/>
    <property type="match status" value="1"/>
</dbReference>
<feature type="compositionally biased region" description="Polar residues" evidence="1">
    <location>
        <begin position="140"/>
        <end position="156"/>
    </location>
</feature>
<accession>K9VV60</accession>
<dbReference type="Proteomes" id="UP000010472">
    <property type="component" value="Chromosome"/>
</dbReference>
<evidence type="ECO:0000313" key="4">
    <source>
        <dbReference type="Proteomes" id="UP000010472"/>
    </source>
</evidence>
<dbReference type="STRING" id="1173022.Cri9333_0026"/>
<dbReference type="HOGENOM" id="CLU_083236_0_0_3"/>
<dbReference type="InterPro" id="IPR037257">
    <property type="entry name" value="T2SS_E_N_sf"/>
</dbReference>
<evidence type="ECO:0000256" key="1">
    <source>
        <dbReference type="SAM" id="MobiDB-lite"/>
    </source>
</evidence>
<reference evidence="3 4" key="1">
    <citation type="submission" date="2012-06" db="EMBL/GenBank/DDBJ databases">
        <title>Finished chromosome of genome of Crinalium epipsammum PCC 9333.</title>
        <authorList>
            <consortium name="US DOE Joint Genome Institute"/>
            <person name="Gugger M."/>
            <person name="Coursin T."/>
            <person name="Rippka R."/>
            <person name="Tandeau De Marsac N."/>
            <person name="Huntemann M."/>
            <person name="Wei C.-L."/>
            <person name="Han J."/>
            <person name="Detter J.C."/>
            <person name="Han C."/>
            <person name="Tapia R."/>
            <person name="Davenport K."/>
            <person name="Daligault H."/>
            <person name="Erkkila T."/>
            <person name="Gu W."/>
            <person name="Munk A.C.C."/>
            <person name="Teshima H."/>
            <person name="Xu Y."/>
            <person name="Chain P."/>
            <person name="Chen A."/>
            <person name="Krypides N."/>
            <person name="Mavromatis K."/>
            <person name="Markowitz V."/>
            <person name="Szeto E."/>
            <person name="Ivanova N."/>
            <person name="Mikhailova N."/>
            <person name="Ovchinnikova G."/>
            <person name="Pagani I."/>
            <person name="Pati A."/>
            <person name="Goodwin L."/>
            <person name="Peters L."/>
            <person name="Pitluck S."/>
            <person name="Woyke T."/>
            <person name="Kerfeld C."/>
        </authorList>
    </citation>
    <scope>NUCLEOTIDE SEQUENCE [LARGE SCALE GENOMIC DNA]</scope>
    <source>
        <strain evidence="3 4">PCC 9333</strain>
    </source>
</reference>
<dbReference type="OrthoDB" id="468515at2"/>
<dbReference type="AlphaFoldDB" id="K9VV60"/>
<dbReference type="EMBL" id="CP003620">
    <property type="protein sequence ID" value="AFZ11030.1"/>
    <property type="molecule type" value="Genomic_DNA"/>
</dbReference>
<dbReference type="InterPro" id="IPR016047">
    <property type="entry name" value="M23ase_b-sheet_dom"/>
</dbReference>
<dbReference type="SUPFAM" id="SSF160246">
    <property type="entry name" value="EspE N-terminal domain-like"/>
    <property type="match status" value="1"/>
</dbReference>
<evidence type="ECO:0000313" key="3">
    <source>
        <dbReference type="EMBL" id="AFZ11030.1"/>
    </source>
</evidence>
<dbReference type="GO" id="GO:0004222">
    <property type="term" value="F:metalloendopeptidase activity"/>
    <property type="evidence" value="ECO:0007669"/>
    <property type="project" value="TreeGrafter"/>
</dbReference>
<protein>
    <submittedName>
        <fullName evidence="3">Peptidase M23</fullName>
    </submittedName>
</protein>
<dbReference type="KEGG" id="cep:Cri9333_0026"/>
<dbReference type="eggNOG" id="COG0739">
    <property type="taxonomic scope" value="Bacteria"/>
</dbReference>
<dbReference type="PANTHER" id="PTHR21666">
    <property type="entry name" value="PEPTIDASE-RELATED"/>
    <property type="match status" value="1"/>
</dbReference>
<name>K9VV60_9CYAN</name>
<dbReference type="PANTHER" id="PTHR21666:SF286">
    <property type="entry name" value="LIPOPROTEIN NLPD"/>
    <property type="match status" value="1"/>
</dbReference>